<keyword evidence="2" id="KW-1185">Reference proteome</keyword>
<evidence type="ECO:0000313" key="1">
    <source>
        <dbReference type="EMBL" id="ROT68836.1"/>
    </source>
</evidence>
<protein>
    <submittedName>
        <fullName evidence="1">Uncharacterized protein</fullName>
    </submittedName>
</protein>
<dbReference type="EMBL" id="QCYY01002627">
    <property type="protein sequence ID" value="ROT68836.1"/>
    <property type="molecule type" value="Genomic_DNA"/>
</dbReference>
<reference evidence="1 2" key="1">
    <citation type="submission" date="2018-04" db="EMBL/GenBank/DDBJ databases">
        <authorList>
            <person name="Zhang X."/>
            <person name="Yuan J."/>
            <person name="Li F."/>
            <person name="Xiang J."/>
        </authorList>
    </citation>
    <scope>NUCLEOTIDE SEQUENCE [LARGE SCALE GENOMIC DNA]</scope>
    <source>
        <tissue evidence="1">Muscle</tissue>
    </source>
</reference>
<dbReference type="AlphaFoldDB" id="A0A3R7QIT7"/>
<evidence type="ECO:0000313" key="2">
    <source>
        <dbReference type="Proteomes" id="UP000283509"/>
    </source>
</evidence>
<dbReference type="Proteomes" id="UP000283509">
    <property type="component" value="Unassembled WGS sequence"/>
</dbReference>
<name>A0A3R7QIT7_PENVA</name>
<organism evidence="1 2">
    <name type="scientific">Penaeus vannamei</name>
    <name type="common">Whiteleg shrimp</name>
    <name type="synonym">Litopenaeus vannamei</name>
    <dbReference type="NCBI Taxonomy" id="6689"/>
    <lineage>
        <taxon>Eukaryota</taxon>
        <taxon>Metazoa</taxon>
        <taxon>Ecdysozoa</taxon>
        <taxon>Arthropoda</taxon>
        <taxon>Crustacea</taxon>
        <taxon>Multicrustacea</taxon>
        <taxon>Malacostraca</taxon>
        <taxon>Eumalacostraca</taxon>
        <taxon>Eucarida</taxon>
        <taxon>Decapoda</taxon>
        <taxon>Dendrobranchiata</taxon>
        <taxon>Penaeoidea</taxon>
        <taxon>Penaeidae</taxon>
        <taxon>Penaeus</taxon>
    </lineage>
</organism>
<gene>
    <name evidence="1" type="ORF">C7M84_012987</name>
</gene>
<sequence length="590" mass="64559">MGTPVRGTSAPSSVAPAVRFLFHTSRGTYTCTVAPAVLCHTSRAPTVTCTFFSCSSRQIPLSHFYSNLHLLSVAQPSDSFVTLPGHLQGTYSNLHLLQLLQPSDSFVTLAPTVTCTFFSCSSRQIPLSHFQGTYIAPAVRFLCHTSGHLQQPAPSSVAPAVRFLVTLPGAPTATCTFFSCSSVRFLCHTSRSTYSTLHLLQLLQPSDSFVTLPGHLQLPPAPLSHFTVAPSSVLQPSDSFVTLPGAPTDNLHLLQLLQPSDSFVTLPGAPTATCTLQLLQPSDSFVTLPGGTLQLHLLQLLQPSDSFVTLPGAPTATCTFFSCSSRQISFVTLPGAPTVTCTFFSCSSRQIPLSHFQGHLQQPAPSSVAPAVRFLCHTSRAPTATCTFFSCSSRQIPLSHFQGTYSTCTFFSCSSRQIPLSHFQGTYSNLHLLSCSSRQIPLSHFQEHLQQPAPSSVAPAVRFLCHTSRSTYSTCTFFSCSTVLCHTSRGTYSNLHLLQLPQSSNVPPRVLFDYSQICATFLLHLLHFFAIREFHSLTSSYFFSLFKHPLPDYPPPPGRFCPHFPHSQFQSEPRPPHYHPRSVLLRLFSF</sequence>
<proteinExistence type="predicted"/>
<reference evidence="1 2" key="2">
    <citation type="submission" date="2019-01" db="EMBL/GenBank/DDBJ databases">
        <title>The decoding of complex shrimp genome reveals the adaptation for benthos swimmer, frequently molting mechanism and breeding impact on genome.</title>
        <authorList>
            <person name="Sun Y."/>
            <person name="Gao Y."/>
            <person name="Yu Y."/>
        </authorList>
    </citation>
    <scope>NUCLEOTIDE SEQUENCE [LARGE SCALE GENOMIC DNA]</scope>
    <source>
        <tissue evidence="1">Muscle</tissue>
    </source>
</reference>
<comment type="caution">
    <text evidence="1">The sequence shown here is derived from an EMBL/GenBank/DDBJ whole genome shotgun (WGS) entry which is preliminary data.</text>
</comment>
<accession>A0A3R7QIT7</accession>